<dbReference type="InterPro" id="IPR035985">
    <property type="entry name" value="Ubiquitin-activating_enz"/>
</dbReference>
<dbReference type="InterPro" id="IPR000594">
    <property type="entry name" value="ThiF_NAD_FAD-bd"/>
</dbReference>
<dbReference type="Pfam" id="PF00899">
    <property type="entry name" value="ThiF"/>
    <property type="match status" value="1"/>
</dbReference>
<dbReference type="Gene3D" id="3.40.50.720">
    <property type="entry name" value="NAD(P)-binding Rossmann-like Domain"/>
    <property type="match status" value="1"/>
</dbReference>
<organism evidence="2 3">
    <name type="scientific">Enterococcus aquimarinus</name>
    <dbReference type="NCBI Taxonomy" id="328396"/>
    <lineage>
        <taxon>Bacteria</taxon>
        <taxon>Bacillati</taxon>
        <taxon>Bacillota</taxon>
        <taxon>Bacilli</taxon>
        <taxon>Lactobacillales</taxon>
        <taxon>Enterococcaceae</taxon>
        <taxon>Enterococcus</taxon>
    </lineage>
</organism>
<dbReference type="GO" id="GO:0005829">
    <property type="term" value="C:cytosol"/>
    <property type="evidence" value="ECO:0007669"/>
    <property type="project" value="TreeGrafter"/>
</dbReference>
<dbReference type="PANTHER" id="PTHR10953:SF194">
    <property type="entry name" value="MOLYBDOPTERIN-SYNTHASE ADENYLYLTRANSFERASE"/>
    <property type="match status" value="1"/>
</dbReference>
<protein>
    <submittedName>
        <fullName evidence="2">UBA/THIF-type NAD/FAD binding protein</fullName>
    </submittedName>
</protein>
<proteinExistence type="predicted"/>
<evidence type="ECO:0000259" key="1">
    <source>
        <dbReference type="Pfam" id="PF00899"/>
    </source>
</evidence>
<evidence type="ECO:0000313" key="3">
    <source>
        <dbReference type="Proteomes" id="UP000182149"/>
    </source>
</evidence>
<dbReference type="GO" id="GO:0008146">
    <property type="term" value="F:sulfotransferase activity"/>
    <property type="evidence" value="ECO:0007669"/>
    <property type="project" value="TreeGrafter"/>
</dbReference>
<dbReference type="STRING" id="328396.RU93_GL000737"/>
<feature type="domain" description="THIF-type NAD/FAD binding fold" evidence="1">
    <location>
        <begin position="117"/>
        <end position="353"/>
    </location>
</feature>
<dbReference type="Proteomes" id="UP000182149">
    <property type="component" value="Unassembled WGS sequence"/>
</dbReference>
<dbReference type="OrthoDB" id="9804286at2"/>
<dbReference type="PANTHER" id="PTHR10953">
    <property type="entry name" value="UBIQUITIN-ACTIVATING ENZYME E1"/>
    <property type="match status" value="1"/>
</dbReference>
<sequence length="373" mass="42534">MNYKIMYPLWNLDKFYFKWDKQTLRIGTEDTGSWNISDPEGIWEQMIGLCNGNRTTAEIYLSITNDFPIKETVVIDALKQLAESGCLTFLMDPFIMDDWASRYKTNIAYFTSKNVNGFSIQKKLNSMKVTILGLGGGGFTILTHLVSLGVENIHVVDFDKVDLSNLSRQVVFKESDINRYKVDVGIEYCKARNSNIKITQSKRKIENVIDAELEISNSDWVFCCLDEPAYVAQRIVNKACFNLQIPVVFGFCQKENGRTFILDPARTGCVDCLFSQISNNQFVHLVRSLKNSNFQPVTSATSVTINLLCALMIKNWLDNIIYKKNNENQIIRLDFNDFSTRSVIDFNKQENCPTCGNKSANIPQEIFDLIAID</sequence>
<dbReference type="EMBL" id="JXKD01000015">
    <property type="protein sequence ID" value="OJG09577.1"/>
    <property type="molecule type" value="Genomic_DNA"/>
</dbReference>
<dbReference type="InterPro" id="IPR045886">
    <property type="entry name" value="ThiF/MoeB/HesA"/>
</dbReference>
<dbReference type="RefSeq" id="WP_071875432.1">
    <property type="nucleotide sequence ID" value="NZ_JBHSHF010000005.1"/>
</dbReference>
<name>A0A1L8QQ28_9ENTE</name>
<accession>A0A1L8QQ28</accession>
<dbReference type="GO" id="GO:0008641">
    <property type="term" value="F:ubiquitin-like modifier activating enzyme activity"/>
    <property type="evidence" value="ECO:0007669"/>
    <property type="project" value="InterPro"/>
</dbReference>
<reference evidence="2 3" key="1">
    <citation type="submission" date="2014-12" db="EMBL/GenBank/DDBJ databases">
        <title>Draft genome sequences of 29 type strains of Enterococci.</title>
        <authorList>
            <person name="Zhong Z."/>
            <person name="Sun Z."/>
            <person name="Liu W."/>
            <person name="Zhang W."/>
            <person name="Zhang H."/>
        </authorList>
    </citation>
    <scope>NUCLEOTIDE SEQUENCE [LARGE SCALE GENOMIC DNA]</scope>
    <source>
        <strain evidence="2 3">DSM 17690</strain>
    </source>
</reference>
<dbReference type="GO" id="GO:0004792">
    <property type="term" value="F:thiosulfate-cyanide sulfurtransferase activity"/>
    <property type="evidence" value="ECO:0007669"/>
    <property type="project" value="TreeGrafter"/>
</dbReference>
<evidence type="ECO:0000313" key="2">
    <source>
        <dbReference type="EMBL" id="OJG09577.1"/>
    </source>
</evidence>
<keyword evidence="3" id="KW-1185">Reference proteome</keyword>
<comment type="caution">
    <text evidence="2">The sequence shown here is derived from an EMBL/GenBank/DDBJ whole genome shotgun (WGS) entry which is preliminary data.</text>
</comment>
<dbReference type="GO" id="GO:0016779">
    <property type="term" value="F:nucleotidyltransferase activity"/>
    <property type="evidence" value="ECO:0007669"/>
    <property type="project" value="TreeGrafter"/>
</dbReference>
<dbReference type="AlphaFoldDB" id="A0A1L8QQ28"/>
<dbReference type="SUPFAM" id="SSF69572">
    <property type="entry name" value="Activating enzymes of the ubiquitin-like proteins"/>
    <property type="match status" value="1"/>
</dbReference>
<gene>
    <name evidence="2" type="ORF">RU93_GL000737</name>
</gene>